<dbReference type="SUPFAM" id="SSF55729">
    <property type="entry name" value="Acyl-CoA N-acyltransferases (Nat)"/>
    <property type="match status" value="1"/>
</dbReference>
<dbReference type="PROSITE" id="PS51186">
    <property type="entry name" value="GNAT"/>
    <property type="match status" value="1"/>
</dbReference>
<dbReference type="Gene3D" id="3.40.630.30">
    <property type="match status" value="1"/>
</dbReference>
<dbReference type="InterPro" id="IPR016181">
    <property type="entry name" value="Acyl_CoA_acyltransferase"/>
</dbReference>
<dbReference type="EMBL" id="VLKH01000012">
    <property type="protein sequence ID" value="TWH77734.1"/>
    <property type="molecule type" value="Genomic_DNA"/>
</dbReference>
<dbReference type="RefSeq" id="WP_170226270.1">
    <property type="nucleotide sequence ID" value="NZ_DAMBUX010000004.1"/>
</dbReference>
<keyword evidence="2" id="KW-0808">Transferase</keyword>
<keyword evidence="3" id="KW-1185">Reference proteome</keyword>
<reference evidence="2 3" key="1">
    <citation type="submission" date="2019-07" db="EMBL/GenBank/DDBJ databases">
        <title>Genomic Encyclopedia of Type Strains, Phase I: the one thousand microbial genomes (KMG-I) project.</title>
        <authorList>
            <person name="Kyrpides N."/>
        </authorList>
    </citation>
    <scope>NUCLEOTIDE SEQUENCE [LARGE SCALE GENOMIC DNA]</scope>
    <source>
        <strain evidence="2 3">DSM 13558</strain>
    </source>
</reference>
<name>A0A562J4B3_9FIRM</name>
<sequence length="159" mass="18171">MEISIIKGNYEHLEDCASILENSILGQKYFLDSNNQYIGQRLLKEGFDKREIYVAIDEEGQCVGFAWIILNGIFHWFPFLHVLAVKKAVRGKGIGKQMMSLFEEIGFIQDKSDKLFLCVDDFSTEAIGLYKALGYQEIGPIPDMFVPGVVTYLMMKKRT</sequence>
<evidence type="ECO:0000313" key="2">
    <source>
        <dbReference type="EMBL" id="TWH77734.1"/>
    </source>
</evidence>
<feature type="domain" description="N-acetyltransferase" evidence="1">
    <location>
        <begin position="1"/>
        <end position="159"/>
    </location>
</feature>
<dbReference type="Pfam" id="PF00583">
    <property type="entry name" value="Acetyltransf_1"/>
    <property type="match status" value="1"/>
</dbReference>
<protein>
    <submittedName>
        <fullName evidence="2">Acetyltransferase (GNAT) family protein</fullName>
    </submittedName>
</protein>
<accession>A0A562J4B3</accession>
<evidence type="ECO:0000259" key="1">
    <source>
        <dbReference type="PROSITE" id="PS51186"/>
    </source>
</evidence>
<proteinExistence type="predicted"/>
<evidence type="ECO:0000313" key="3">
    <source>
        <dbReference type="Proteomes" id="UP000315343"/>
    </source>
</evidence>
<dbReference type="InterPro" id="IPR000182">
    <property type="entry name" value="GNAT_dom"/>
</dbReference>
<dbReference type="CDD" id="cd04301">
    <property type="entry name" value="NAT_SF"/>
    <property type="match status" value="1"/>
</dbReference>
<dbReference type="AlphaFoldDB" id="A0A562J4B3"/>
<dbReference type="GO" id="GO:0016747">
    <property type="term" value="F:acyltransferase activity, transferring groups other than amino-acyl groups"/>
    <property type="evidence" value="ECO:0007669"/>
    <property type="project" value="InterPro"/>
</dbReference>
<comment type="caution">
    <text evidence="2">The sequence shown here is derived from an EMBL/GenBank/DDBJ whole genome shotgun (WGS) entry which is preliminary data.</text>
</comment>
<gene>
    <name evidence="2" type="ORF">LY60_03243</name>
</gene>
<organism evidence="2 3">
    <name type="scientific">Sedimentibacter saalensis</name>
    <dbReference type="NCBI Taxonomy" id="130788"/>
    <lineage>
        <taxon>Bacteria</taxon>
        <taxon>Bacillati</taxon>
        <taxon>Bacillota</taxon>
        <taxon>Tissierellia</taxon>
        <taxon>Sedimentibacter</taxon>
    </lineage>
</organism>
<dbReference type="Proteomes" id="UP000315343">
    <property type="component" value="Unassembled WGS sequence"/>
</dbReference>